<dbReference type="PANTHER" id="PTHR30298:SF0">
    <property type="entry name" value="PROTEIN YBFL-RELATED"/>
    <property type="match status" value="1"/>
</dbReference>
<name>I9LA42_9FIRM</name>
<dbReference type="InterPro" id="IPR051698">
    <property type="entry name" value="Transposase_11-like"/>
</dbReference>
<dbReference type="RefSeq" id="WP_007936501.1">
    <property type="nucleotide sequence ID" value="NZ_AKVJ01000031.1"/>
</dbReference>
<organism evidence="3 4">
    <name type="scientific">Pelosinus fermentans B4</name>
    <dbReference type="NCBI Taxonomy" id="1149862"/>
    <lineage>
        <taxon>Bacteria</taxon>
        <taxon>Bacillati</taxon>
        <taxon>Bacillota</taxon>
        <taxon>Negativicutes</taxon>
        <taxon>Selenomonadales</taxon>
        <taxon>Sporomusaceae</taxon>
        <taxon>Pelosinus</taxon>
    </lineage>
</organism>
<gene>
    <name evidence="3" type="ORF">FB4_4527</name>
</gene>
<accession>I9LA42</accession>
<dbReference type="EMBL" id="AKVJ01000031">
    <property type="protein sequence ID" value="EIW17171.1"/>
    <property type="molecule type" value="Genomic_DNA"/>
</dbReference>
<dbReference type="Proteomes" id="UP000004324">
    <property type="component" value="Unassembled WGS sequence"/>
</dbReference>
<proteinExistence type="predicted"/>
<evidence type="ECO:0000259" key="1">
    <source>
        <dbReference type="Pfam" id="PF01609"/>
    </source>
</evidence>
<dbReference type="NCBIfam" id="NF033564">
    <property type="entry name" value="transpos_ISAs1"/>
    <property type="match status" value="1"/>
</dbReference>
<sequence length="373" mass="42391">MDILNELQRTMLEVERESEHKGYWYRVSDILTILICGMLCSLQTIDDIHEWSLSAPAHRFLEEFFGIKKIPSRAQFYNILSYVDSKTFNESFIKWMQIVLHGNISGKTVAIDGKTIRSTDKLTKDGSILHIASAIVSEHGLVIGSRECGTKTGEITAFRELIEMLDVKGAVVVADALHCNHKSAEAVVAAGADYLFVVKDNVPTLKEDIALFVKEEKLEKCVKVEKNGGRIEKRTAYACCEIDWLDGHESWKNLQSIGAIHTEFEKGGKLSSEWHYYISSIPLTAESLLHHARLEWGIESMHWLLDVHFAEDKTRVWDMNVQKTLNIMRKIALNLAKDYKAKTKSKLPISGQLKRNLFDVQNLSAFLTFFTLN</sequence>
<protein>
    <submittedName>
        <fullName evidence="3">Transposase IS4 family protein</fullName>
    </submittedName>
</protein>
<evidence type="ECO:0000313" key="4">
    <source>
        <dbReference type="Proteomes" id="UP000004324"/>
    </source>
</evidence>
<keyword evidence="4" id="KW-1185">Reference proteome</keyword>
<dbReference type="PANTHER" id="PTHR30298">
    <property type="entry name" value="H REPEAT-ASSOCIATED PREDICTED TRANSPOSASE"/>
    <property type="match status" value="1"/>
</dbReference>
<dbReference type="Pfam" id="PF13808">
    <property type="entry name" value="DDE_Tnp_1_assoc"/>
    <property type="match status" value="1"/>
</dbReference>
<dbReference type="GO" id="GO:0006313">
    <property type="term" value="P:DNA transposition"/>
    <property type="evidence" value="ECO:0007669"/>
    <property type="project" value="InterPro"/>
</dbReference>
<evidence type="ECO:0000313" key="3">
    <source>
        <dbReference type="EMBL" id="EIW17171.1"/>
    </source>
</evidence>
<dbReference type="GO" id="GO:0004803">
    <property type="term" value="F:transposase activity"/>
    <property type="evidence" value="ECO:0007669"/>
    <property type="project" value="InterPro"/>
</dbReference>
<dbReference type="OrthoDB" id="9815086at2"/>
<comment type="caution">
    <text evidence="3">The sequence shown here is derived from an EMBL/GenBank/DDBJ whole genome shotgun (WGS) entry which is preliminary data.</text>
</comment>
<dbReference type="InterPro" id="IPR002559">
    <property type="entry name" value="Transposase_11"/>
</dbReference>
<dbReference type="Pfam" id="PF01609">
    <property type="entry name" value="DDE_Tnp_1"/>
    <property type="match status" value="1"/>
</dbReference>
<dbReference type="PATRIC" id="fig|1149862.3.peg.3494"/>
<dbReference type="InterPro" id="IPR047647">
    <property type="entry name" value="ISAs1_transpos"/>
</dbReference>
<feature type="domain" description="H repeat-associated protein N-terminal" evidence="2">
    <location>
        <begin position="21"/>
        <end position="96"/>
    </location>
</feature>
<reference evidence="3 4" key="1">
    <citation type="journal article" date="2012" name="J. Bacteriol.">
        <title>Draft Genome Sequences for Two Metal-Reducing Pelosinus fermentans Strains Isolated from a Cr(VI)-Contaminated Site and for Type Strain R7.</title>
        <authorList>
            <person name="Brown S.D."/>
            <person name="Podar M."/>
            <person name="Klingeman D.M."/>
            <person name="Johnson C.M."/>
            <person name="Yang Z.K."/>
            <person name="Utturkar S.M."/>
            <person name="Land M.L."/>
            <person name="Mosher J.J."/>
            <person name="Hurt R.A.Jr."/>
            <person name="Phelps T.J."/>
            <person name="Palumbo A.V."/>
            <person name="Arkin A.P."/>
            <person name="Hazen T.C."/>
            <person name="Elias D.A."/>
        </authorList>
    </citation>
    <scope>NUCLEOTIDE SEQUENCE [LARGE SCALE GENOMIC DNA]</scope>
    <source>
        <strain evidence="3 4">B4</strain>
    </source>
</reference>
<evidence type="ECO:0000259" key="2">
    <source>
        <dbReference type="Pfam" id="PF13808"/>
    </source>
</evidence>
<dbReference type="InterPro" id="IPR032806">
    <property type="entry name" value="YbfD_N"/>
</dbReference>
<dbReference type="AlphaFoldDB" id="I9LA42"/>
<feature type="domain" description="Transposase IS4-like" evidence="1">
    <location>
        <begin position="108"/>
        <end position="335"/>
    </location>
</feature>
<dbReference type="GO" id="GO:0003677">
    <property type="term" value="F:DNA binding"/>
    <property type="evidence" value="ECO:0007669"/>
    <property type="project" value="InterPro"/>
</dbReference>